<keyword evidence="2" id="KW-1133">Transmembrane helix</keyword>
<reference evidence="4 5" key="1">
    <citation type="journal article" date="2015" name="Sci. Rep.">
        <title>Genome of the facultative scuticociliatosis pathogen Pseudocohnilembus persalinus provides insight into its virulence through horizontal gene transfer.</title>
        <authorList>
            <person name="Xiong J."/>
            <person name="Wang G."/>
            <person name="Cheng J."/>
            <person name="Tian M."/>
            <person name="Pan X."/>
            <person name="Warren A."/>
            <person name="Jiang C."/>
            <person name="Yuan D."/>
            <person name="Miao W."/>
        </authorList>
    </citation>
    <scope>NUCLEOTIDE SEQUENCE [LARGE SCALE GENOMIC DNA]</scope>
    <source>
        <strain evidence="4">36N120E</strain>
    </source>
</reference>
<proteinExistence type="predicted"/>
<feature type="domain" description="EGF-like" evidence="3">
    <location>
        <begin position="563"/>
        <end position="599"/>
    </location>
</feature>
<accession>A0A0V0R3R3</accession>
<feature type="domain" description="EGF-like" evidence="3">
    <location>
        <begin position="645"/>
        <end position="677"/>
    </location>
</feature>
<feature type="transmembrane region" description="Helical" evidence="2">
    <location>
        <begin position="1722"/>
        <end position="1743"/>
    </location>
</feature>
<dbReference type="SMART" id="SM00261">
    <property type="entry name" value="FU"/>
    <property type="match status" value="11"/>
</dbReference>
<comment type="caution">
    <text evidence="4">The sequence shown here is derived from an EMBL/GenBank/DDBJ whole genome shotgun (WGS) entry which is preliminary data.</text>
</comment>
<dbReference type="EMBL" id="LDAU01000055">
    <property type="protein sequence ID" value="KRX09034.1"/>
    <property type="molecule type" value="Genomic_DNA"/>
</dbReference>
<dbReference type="InterPro" id="IPR006212">
    <property type="entry name" value="Furin_repeat"/>
</dbReference>
<keyword evidence="5" id="KW-1185">Reference proteome</keyword>
<feature type="domain" description="EGF-like" evidence="3">
    <location>
        <begin position="328"/>
        <end position="361"/>
    </location>
</feature>
<dbReference type="PANTHER" id="PTHR11319">
    <property type="entry name" value="G PROTEIN-COUPLED RECEPTOR-RELATED"/>
    <property type="match status" value="1"/>
</dbReference>
<feature type="coiled-coil region" evidence="1">
    <location>
        <begin position="1865"/>
        <end position="1892"/>
    </location>
</feature>
<gene>
    <name evidence="4" type="ORF">PPERSA_01921</name>
</gene>
<feature type="domain" description="EGF-like" evidence="3">
    <location>
        <begin position="880"/>
        <end position="912"/>
    </location>
</feature>
<dbReference type="OrthoDB" id="77931at2759"/>
<protein>
    <submittedName>
        <fullName evidence="4">Insulin-like growth factor binding protein, N-terminal</fullName>
    </submittedName>
</protein>
<feature type="domain" description="EGF-like" evidence="3">
    <location>
        <begin position="485"/>
        <end position="517"/>
    </location>
</feature>
<feature type="domain" description="EGF-like" evidence="3">
    <location>
        <begin position="723"/>
        <end position="755"/>
    </location>
</feature>
<feature type="domain" description="EGF-like" evidence="3">
    <location>
        <begin position="802"/>
        <end position="834"/>
    </location>
</feature>
<dbReference type="Proteomes" id="UP000054937">
    <property type="component" value="Unassembled WGS sequence"/>
</dbReference>
<name>A0A0V0R3R3_PSEPJ</name>
<sequence>MYCRFDNTDFDDFQYDLQIVMQRKNGNVDFNQTNSTLTNFYGDKQLDEWWMGLEYLRQKCNYSYDCTVVFLLKPNKQYEPGVDKHYILAKEFRIRYYYKFYVSNCCTTLDTKLQACNIIDELYGNQFYAQDYLDSNNCVKDLQSPGFFYECTKANLFGKYPPQIDGESVQKYLYFQYENSSENYWLMDNFLMGIRKYNSNSIYCNGQSDNCLIQWNNNECKICKEGYYKNSQNVCVYIKNKLSSYCLKWGYQTCLSCSYGRVPPFCFCQQGQYQQCTYCSCRDCPSDTYFDNDEYNIMVDNIQFYNSYEYKQAVCKPCSSKHGSECLECTQDECTKCKDGRILPFCYCQVGYYPDQNNDCEICPNYTGFSENNFTSMIQNNVQYTSQEYYNNMCINCTEIHNESCLECTYDECTTCKEGRILPYCYCQFGYYLDSNFECVECPSQKAFSETYFQEMIEQKKQIDLNNYDNMCIDCTDIHNESCEECTQQECTKCRDGMVLPHCYCQFGFYYDGNNCVECPYYTGFLEKNYKIMIENQIKYNDQNYYSNVCKNCNNLHNSYCLECTENECTKCSNGRILPYCYCQVGYYPYNTYYNNYCRNCPSSTGFSETNFNYMVRYQLQYSDSEYYDKMCISCQTLHNSNCKSCTEKQCTQCDGEMILPYCYCQLGFYQNNTQCIECPSHKAFSETNFTIMVQYQKEYSDSDYYNKMCIDCTDLHNESCEECTEQECTKCKDGMVLPHCYCQFGFYYDGNNCVECPSSTGFLETNYKNMIENQLQYNDQNYDYYVCKDCKILHNNLYCLECTENECTLCSDDRILPLCYCQVGFYPLNEQCQACPQNTAISITNYNNMIEQNQNYQNSDEFSQMCIPCTDIHNKMCTECTEKQCSKCQDDRIPSNCQCPEEFYSQGDICQKCDEDQAFMYEQYYYMLKNNINYNNTYHNQKLCKSCSQQHNQYCEKCSQEKCTQCQGDLQPPFCYCQQGYYYQSSKCETCPQNTYFSIKNYIYMVRNSKYYNDNNEYKEKVCIECNVEFNQFCLECDAIECTKCKGDLQPPFCNCEFNYMLEKDSSDQCKQCNSDQYADQSLLLQKCPHTEYSPECSETFICKNCSDKFGQFCLECEETQCTKCEGNNRIPPFCDCEKKLTPDPELPSNCINCPQDTFYIQSYDNRCTQEQKANQSTNCEQKDICQEQKLDFIFYCDIQNQYYNDIISEYICLQCQGNRLELYCQCPNEMVPILGNETYCQDCPLGTFYKLQNDTCKYPGEDPYIYNCKQEDICVSCKQYHNKFCESCSETQCLQCSGNRVLPHCQCQNETVTKRDDQENCYTCYYDTYYDAPADECNIGYTNDIKYDCFYEDICIECSNYNKFCILCDSSECLQCEGNRVAPHCKCPLDWVTQQSQNSNQYSTCVECSSGFYYDIFKDTCRLDKESLYKDQQSLQNYYEDILCSVDQICQSCSNINQFCTVCDLDYLNNQLKCQQCLGDLLVTDQGKIQYEGNTLQFITCQCPENKYSYDINSEKCNECPKNTQCTGTDKIFLGEGYWRLNNYTVDIYSCDNNPEACLGGPDNFTCAEGYVGALCESCDYLGETWGTPYGKQDEYKCAKCDKKNIYLKLFGYMAFMSALTTYMSYKGVEEVQNQLQMEALQNMFPKSNLNSKAQFTTYIKIFMQYFNSISLLAQIDIVDFSFISIFTENAGNPSTVIGYNADCFLSDVGSGIPMPQFRIFFLFVQFIFYIFVCMSFFIIFKRVLFKTKQMIIYYPNEKEKHLYMPSECYDPSPKLSILLVKILIFLFLDVQPSFVNVIIDSISCKKVGDIDYLKSDTTIQCSSTQFYLWVGCFSYTNGLFWGIILPLILALTLKKYKSKKKFDSKNVQIQQYEQNLEEQEKRYFQQFKQKIRNNFKNTQNIMQQKNIEMLQKINLNQSSFTYSNNQSNANLISNSDLTNQNISPTIRYKSQDKNKVKLIKLQNQQKQAQTNIIIHQNDNKNNKEIMQQTGQNFKINQESNISSSICIENSNPNNSVILNGSLISYKSDKKQEQEEEYNVSVINSD</sequence>
<keyword evidence="2" id="KW-0472">Membrane</keyword>
<keyword evidence="1" id="KW-0175">Coiled coil</keyword>
<evidence type="ECO:0000313" key="4">
    <source>
        <dbReference type="EMBL" id="KRX09034.1"/>
    </source>
</evidence>
<evidence type="ECO:0000256" key="1">
    <source>
        <dbReference type="SAM" id="Coils"/>
    </source>
</evidence>
<dbReference type="SUPFAM" id="SSF56496">
    <property type="entry name" value="Fibrinogen C-terminal domain-like"/>
    <property type="match status" value="1"/>
</dbReference>
<dbReference type="InterPro" id="IPR000742">
    <property type="entry name" value="EGF"/>
</dbReference>
<evidence type="ECO:0000256" key="2">
    <source>
        <dbReference type="SAM" id="Phobius"/>
    </source>
</evidence>
<feature type="domain" description="EGF-like" evidence="3">
    <location>
        <begin position="958"/>
        <end position="990"/>
    </location>
</feature>
<dbReference type="SMART" id="SM00181">
    <property type="entry name" value="EGF"/>
    <property type="match status" value="13"/>
</dbReference>
<organism evidence="4 5">
    <name type="scientific">Pseudocohnilembus persalinus</name>
    <name type="common">Ciliate</name>
    <dbReference type="NCBI Taxonomy" id="266149"/>
    <lineage>
        <taxon>Eukaryota</taxon>
        <taxon>Sar</taxon>
        <taxon>Alveolata</taxon>
        <taxon>Ciliophora</taxon>
        <taxon>Intramacronucleata</taxon>
        <taxon>Oligohymenophorea</taxon>
        <taxon>Scuticociliatia</taxon>
        <taxon>Philasterida</taxon>
        <taxon>Pseudocohnilembidae</taxon>
        <taxon>Pseudocohnilembus</taxon>
    </lineage>
</organism>
<dbReference type="PANTHER" id="PTHR11319:SF35">
    <property type="entry name" value="OUTER MEMBRANE PROTEIN PMPC-RELATED"/>
    <property type="match status" value="1"/>
</dbReference>
<feature type="domain" description="EGF-like" evidence="3">
    <location>
        <begin position="1037"/>
        <end position="1072"/>
    </location>
</feature>
<feature type="domain" description="EGF-like" evidence="3">
    <location>
        <begin position="1117"/>
        <end position="1153"/>
    </location>
</feature>
<dbReference type="OMA" id="ILPYCYC"/>
<feature type="domain" description="EGF-like" evidence="3">
    <location>
        <begin position="1197"/>
        <end position="1243"/>
    </location>
</feature>
<keyword evidence="2" id="KW-0812">Transmembrane</keyword>
<dbReference type="InParanoid" id="A0A0V0R3R3"/>
<feature type="transmembrane region" description="Helical" evidence="2">
    <location>
        <begin position="1829"/>
        <end position="1854"/>
    </location>
</feature>
<dbReference type="InterPro" id="IPR036056">
    <property type="entry name" value="Fibrinogen-like_C"/>
</dbReference>
<feature type="domain" description="EGF-like" evidence="3">
    <location>
        <begin position="407"/>
        <end position="440"/>
    </location>
</feature>
<dbReference type="SUPFAM" id="SSF57184">
    <property type="entry name" value="Growth factor receptor domain"/>
    <property type="match status" value="1"/>
</dbReference>
<dbReference type="InterPro" id="IPR009030">
    <property type="entry name" value="Growth_fac_rcpt_cys_sf"/>
</dbReference>
<feature type="domain" description="EGF-like" evidence="3">
    <location>
        <begin position="1359"/>
        <end position="1408"/>
    </location>
</feature>
<evidence type="ECO:0000313" key="5">
    <source>
        <dbReference type="Proteomes" id="UP000054937"/>
    </source>
</evidence>
<evidence type="ECO:0000259" key="3">
    <source>
        <dbReference type="SMART" id="SM00181"/>
    </source>
</evidence>